<comment type="similarity">
    <text evidence="2 8 9">Belongs to the dihydrofolate reductase family.</text>
</comment>
<comment type="pathway">
    <text evidence="1 8">Cofactor biosynthesis; tetrahydrofolate biosynthesis; 5,6,7,8-tetrahydrofolate from 7,8-dihydrofolate: step 1/1.</text>
</comment>
<comment type="function">
    <text evidence="7 8">Key enzyme in folate metabolism. Catalyzes an essential reaction for de novo glycine and purine synthesis, and for DNA precursor synthesis.</text>
</comment>
<evidence type="ECO:0000256" key="5">
    <source>
        <dbReference type="ARBA" id="ARBA00022857"/>
    </source>
</evidence>
<name>A0A059GA03_9PROT</name>
<keyword evidence="5 8" id="KW-0521">NADP</keyword>
<dbReference type="Proteomes" id="UP000024942">
    <property type="component" value="Unassembled WGS sequence"/>
</dbReference>
<dbReference type="InterPro" id="IPR024072">
    <property type="entry name" value="DHFR-like_dom_sf"/>
</dbReference>
<dbReference type="RefSeq" id="WP_035536885.1">
    <property type="nucleotide sequence ID" value="NZ_ARYL01000007.1"/>
</dbReference>
<dbReference type="GO" id="GO:0046655">
    <property type="term" value="P:folic acid metabolic process"/>
    <property type="evidence" value="ECO:0007669"/>
    <property type="project" value="TreeGrafter"/>
</dbReference>
<dbReference type="InterPro" id="IPR012259">
    <property type="entry name" value="DHFR"/>
</dbReference>
<dbReference type="GO" id="GO:0046452">
    <property type="term" value="P:dihydrofolate metabolic process"/>
    <property type="evidence" value="ECO:0007669"/>
    <property type="project" value="TreeGrafter"/>
</dbReference>
<evidence type="ECO:0000259" key="10">
    <source>
        <dbReference type="PROSITE" id="PS51330"/>
    </source>
</evidence>
<dbReference type="InterPro" id="IPR017925">
    <property type="entry name" value="DHFR_CS"/>
</dbReference>
<dbReference type="EMBL" id="ARYL01000007">
    <property type="protein sequence ID" value="KDA03298.1"/>
    <property type="molecule type" value="Genomic_DNA"/>
</dbReference>
<evidence type="ECO:0000256" key="8">
    <source>
        <dbReference type="PIRNR" id="PIRNR000194"/>
    </source>
</evidence>
<dbReference type="PROSITE" id="PS51330">
    <property type="entry name" value="DHFR_2"/>
    <property type="match status" value="1"/>
</dbReference>
<keyword evidence="6 8" id="KW-0560">Oxidoreductase</keyword>
<protein>
    <recommendedName>
        <fullName evidence="3 8">Dihydrofolate reductase</fullName>
        <ecNumber evidence="3 8">1.5.1.3</ecNumber>
    </recommendedName>
</protein>
<evidence type="ECO:0000256" key="6">
    <source>
        <dbReference type="ARBA" id="ARBA00023002"/>
    </source>
</evidence>
<evidence type="ECO:0000256" key="3">
    <source>
        <dbReference type="ARBA" id="ARBA00012856"/>
    </source>
</evidence>
<keyword evidence="4 8" id="KW-0554">One-carbon metabolism</keyword>
<dbReference type="eggNOG" id="COG0262">
    <property type="taxonomic scope" value="Bacteria"/>
</dbReference>
<dbReference type="InterPro" id="IPR001796">
    <property type="entry name" value="DHFR_dom"/>
</dbReference>
<evidence type="ECO:0000256" key="4">
    <source>
        <dbReference type="ARBA" id="ARBA00022563"/>
    </source>
</evidence>
<dbReference type="STRING" id="1280953.HOC_06668"/>
<accession>A0A059GA03</accession>
<comment type="caution">
    <text evidence="11">The sequence shown here is derived from an EMBL/GenBank/DDBJ whole genome shotgun (WGS) entry which is preliminary data.</text>
</comment>
<sequence length="182" mass="20491">MQNDVKLSLIVARGRNGVIGAAGELPWRLKGDMMFFKRITMGNPIIMGRKTWESLPKRPLPGRENIVMTRDWTYDAPGARVYSNFIAAMNAAKAVAARDGRKEAFVIGGEAIYTLAMPLADRIYLTDVESYPEGDAYFPELDEHEWREHTSEHFEAAEGNDFAYTIRKLERVHAASHADTNS</sequence>
<dbReference type="FunFam" id="3.40.430.10:FF:000001">
    <property type="entry name" value="Dihydrofolate reductase"/>
    <property type="match status" value="1"/>
</dbReference>
<reference evidence="11 12" key="1">
    <citation type="journal article" date="2014" name="Antonie Van Leeuwenhoek">
        <title>Hyphomonas beringensis sp. nov. and Hyphomonas chukchiensis sp. nov., isolated from surface seawater of the Bering Sea and Chukchi Sea.</title>
        <authorList>
            <person name="Li C."/>
            <person name="Lai Q."/>
            <person name="Li G."/>
            <person name="Dong C."/>
            <person name="Wang J."/>
            <person name="Liao Y."/>
            <person name="Shao Z."/>
        </authorList>
    </citation>
    <scope>NUCLEOTIDE SEQUENCE [LARGE SCALE GENOMIC DNA]</scope>
    <source>
        <strain evidence="11 12">SCH89</strain>
    </source>
</reference>
<keyword evidence="12" id="KW-1185">Reference proteome</keyword>
<dbReference type="UniPathway" id="UPA00077">
    <property type="reaction ID" value="UER00158"/>
</dbReference>
<evidence type="ECO:0000256" key="1">
    <source>
        <dbReference type="ARBA" id="ARBA00004903"/>
    </source>
</evidence>
<dbReference type="PRINTS" id="PR00070">
    <property type="entry name" value="DHFR"/>
</dbReference>
<dbReference type="PANTHER" id="PTHR48069:SF3">
    <property type="entry name" value="DIHYDROFOLATE REDUCTASE"/>
    <property type="match status" value="1"/>
</dbReference>
<dbReference type="GO" id="GO:0070401">
    <property type="term" value="F:NADP+ binding"/>
    <property type="evidence" value="ECO:0007669"/>
    <property type="project" value="UniProtKB-ARBA"/>
</dbReference>
<evidence type="ECO:0000256" key="7">
    <source>
        <dbReference type="ARBA" id="ARBA00025067"/>
    </source>
</evidence>
<evidence type="ECO:0000256" key="9">
    <source>
        <dbReference type="RuleBase" id="RU004474"/>
    </source>
</evidence>
<dbReference type="Gene3D" id="3.40.430.10">
    <property type="entry name" value="Dihydrofolate Reductase, subunit A"/>
    <property type="match status" value="1"/>
</dbReference>
<proteinExistence type="inferred from homology"/>
<evidence type="ECO:0000313" key="12">
    <source>
        <dbReference type="Proteomes" id="UP000024942"/>
    </source>
</evidence>
<evidence type="ECO:0000313" key="11">
    <source>
        <dbReference type="EMBL" id="KDA03298.1"/>
    </source>
</evidence>
<dbReference type="EC" id="1.5.1.3" evidence="3 8"/>
<comment type="catalytic activity">
    <reaction evidence="8">
        <text>(6S)-5,6,7,8-tetrahydrofolate + NADP(+) = 7,8-dihydrofolate + NADPH + H(+)</text>
        <dbReference type="Rhea" id="RHEA:15009"/>
        <dbReference type="ChEBI" id="CHEBI:15378"/>
        <dbReference type="ChEBI" id="CHEBI:57451"/>
        <dbReference type="ChEBI" id="CHEBI:57453"/>
        <dbReference type="ChEBI" id="CHEBI:57783"/>
        <dbReference type="ChEBI" id="CHEBI:58349"/>
        <dbReference type="EC" id="1.5.1.3"/>
    </reaction>
</comment>
<dbReference type="PANTHER" id="PTHR48069">
    <property type="entry name" value="DIHYDROFOLATE REDUCTASE"/>
    <property type="match status" value="1"/>
</dbReference>
<dbReference type="PROSITE" id="PS00075">
    <property type="entry name" value="DHFR_1"/>
    <property type="match status" value="1"/>
</dbReference>
<dbReference type="AlphaFoldDB" id="A0A059GA03"/>
<dbReference type="Pfam" id="PF00186">
    <property type="entry name" value="DHFR_1"/>
    <property type="match status" value="1"/>
</dbReference>
<organism evidence="11 12">
    <name type="scientific">Hyphomonas oceanitis SCH89</name>
    <dbReference type="NCBI Taxonomy" id="1280953"/>
    <lineage>
        <taxon>Bacteria</taxon>
        <taxon>Pseudomonadati</taxon>
        <taxon>Pseudomonadota</taxon>
        <taxon>Alphaproteobacteria</taxon>
        <taxon>Hyphomonadales</taxon>
        <taxon>Hyphomonadaceae</taxon>
        <taxon>Hyphomonas</taxon>
    </lineage>
</organism>
<dbReference type="PATRIC" id="fig|1280953.3.peg.1350"/>
<dbReference type="GO" id="GO:0046654">
    <property type="term" value="P:tetrahydrofolate biosynthetic process"/>
    <property type="evidence" value="ECO:0007669"/>
    <property type="project" value="UniProtKB-UniPathway"/>
</dbReference>
<dbReference type="OrthoDB" id="9804315at2"/>
<dbReference type="GO" id="GO:0006730">
    <property type="term" value="P:one-carbon metabolic process"/>
    <property type="evidence" value="ECO:0007669"/>
    <property type="project" value="UniProtKB-KW"/>
</dbReference>
<dbReference type="PIRSF" id="PIRSF000194">
    <property type="entry name" value="DHFR"/>
    <property type="match status" value="1"/>
</dbReference>
<dbReference type="GO" id="GO:0004146">
    <property type="term" value="F:dihydrofolate reductase activity"/>
    <property type="evidence" value="ECO:0007669"/>
    <property type="project" value="UniProtKB-EC"/>
</dbReference>
<gene>
    <name evidence="11" type="ORF">HOC_06668</name>
</gene>
<dbReference type="SUPFAM" id="SSF53597">
    <property type="entry name" value="Dihydrofolate reductase-like"/>
    <property type="match status" value="1"/>
</dbReference>
<evidence type="ECO:0000256" key="2">
    <source>
        <dbReference type="ARBA" id="ARBA00009539"/>
    </source>
</evidence>
<dbReference type="CDD" id="cd00209">
    <property type="entry name" value="DHFR"/>
    <property type="match status" value="1"/>
</dbReference>
<feature type="domain" description="DHFR" evidence="10">
    <location>
        <begin position="6"/>
        <end position="171"/>
    </location>
</feature>